<gene>
    <name evidence="1" type="ORF">FXF47_05030</name>
</gene>
<sequence>MKKLAFFSLIVGIILFFGCSSKKYHTEKKKDHLLIKNNIKDNLDIKQFHLLDEKSFPSEKRLHLYLHAANEDMLGTIINKNSDRYLILVDKKLNIVEEKKLKKGRGPGEVGNWLPGMGMSNEQLYILDNRKNSIEIFNMNLEYEDTCQINSSDFRMNFGFTDINSVDDSFVLAPVISLSEDIIGAKINKKGKLLGYIEGEKPSGQIEHFSIKNLARYTKGPDKKLYMVMIGYKNKYLIRKYDKNLNLLWENEINDGLQQILSPEIVRFKDGSFELQGGRACSNIDVDEENIYVLRGVGGINKFEWKDNRKVRHHKDIKPINCGFVDVFDKKSGKFKYRIKGEFLNTKQDYSLYVIDNKFYFISPYSNKYKYSNKIITADVE</sequence>
<dbReference type="AlphaFoldDB" id="A0A5D0MIC1"/>
<evidence type="ECO:0000313" key="2">
    <source>
        <dbReference type="Proteomes" id="UP000324143"/>
    </source>
</evidence>
<evidence type="ECO:0008006" key="3">
    <source>
        <dbReference type="Google" id="ProtNLM"/>
    </source>
</evidence>
<keyword evidence="2" id="KW-1185">Reference proteome</keyword>
<accession>A0A5D0MIC1</accession>
<proteinExistence type="predicted"/>
<reference evidence="1" key="1">
    <citation type="submission" date="2019-08" db="EMBL/GenBank/DDBJ databases">
        <title>Genomic characterization of a novel candidate phylum (ARYD3) from a high temperature, high salinity tertiary oil reservoir in north central Oklahoma, USA.</title>
        <authorList>
            <person name="Youssef N.H."/>
            <person name="Yadav A."/>
            <person name="Elshahed M.S."/>
        </authorList>
    </citation>
    <scope>NUCLEOTIDE SEQUENCE [LARGE SCALE GENOMIC DNA]</scope>
    <source>
        <strain evidence="1">ARYD3</strain>
    </source>
</reference>
<evidence type="ECO:0000313" key="1">
    <source>
        <dbReference type="EMBL" id="TYB31261.1"/>
    </source>
</evidence>
<dbReference type="EMBL" id="VSIX01000043">
    <property type="protein sequence ID" value="TYB31261.1"/>
    <property type="molecule type" value="Genomic_DNA"/>
</dbReference>
<dbReference type="Proteomes" id="UP000324143">
    <property type="component" value="Unassembled WGS sequence"/>
</dbReference>
<comment type="caution">
    <text evidence="1">The sequence shown here is derived from an EMBL/GenBank/DDBJ whole genome shotgun (WGS) entry which is preliminary data.</text>
</comment>
<name>A0A5D0MIC1_9BACT</name>
<dbReference type="PROSITE" id="PS51257">
    <property type="entry name" value="PROKAR_LIPOPROTEIN"/>
    <property type="match status" value="1"/>
</dbReference>
<protein>
    <recommendedName>
        <fullName evidence="3">6-bladed beta-propeller</fullName>
    </recommendedName>
</protein>
<organism evidence="1 2">
    <name type="scientific">Candidatus Mcinerneyibacterium aminivorans</name>
    <dbReference type="NCBI Taxonomy" id="2703815"/>
    <lineage>
        <taxon>Bacteria</taxon>
        <taxon>Candidatus Macinerneyibacteriota</taxon>
        <taxon>Candidatus Mcinerneyibacteria</taxon>
        <taxon>Candidatus Mcinerneyibacteriales</taxon>
        <taxon>Candidatus Mcinerneyibacteriaceae</taxon>
        <taxon>Candidatus Mcinerneyibacterium</taxon>
    </lineage>
</organism>